<dbReference type="GO" id="GO:0046373">
    <property type="term" value="P:L-arabinose metabolic process"/>
    <property type="evidence" value="ECO:0007669"/>
    <property type="project" value="InterPro"/>
</dbReference>
<protein>
    <recommendedName>
        <fullName evidence="4">non-reducing end alpha-L-arabinofuranosidase</fullName>
        <ecNumber evidence="4">3.2.1.55</ecNumber>
    </recommendedName>
</protein>
<dbReference type="AlphaFoldDB" id="A0A4R8I9U7"/>
<evidence type="ECO:0000256" key="3">
    <source>
        <dbReference type="ARBA" id="ARBA00011165"/>
    </source>
</evidence>
<comment type="similarity">
    <text evidence="2">Belongs to the glycosyl hydrolase 51 family.</text>
</comment>
<comment type="catalytic activity">
    <reaction evidence="1">
        <text>Hydrolysis of terminal non-reducing alpha-L-arabinofuranoside residues in alpha-L-arabinosides.</text>
        <dbReference type="EC" id="3.2.1.55"/>
    </reaction>
</comment>
<dbReference type="InterPro" id="IPR010720">
    <property type="entry name" value="Alpha-L-AF_C"/>
</dbReference>
<evidence type="ECO:0000259" key="8">
    <source>
        <dbReference type="SMART" id="SM00813"/>
    </source>
</evidence>
<reference evidence="9 10" key="1">
    <citation type="submission" date="2019-03" db="EMBL/GenBank/DDBJ databases">
        <title>Genomic Encyclopedia of Type Strains, Phase III (KMG-III): the genomes of soil and plant-associated and newly described type strains.</title>
        <authorList>
            <person name="Whitman W."/>
        </authorList>
    </citation>
    <scope>NUCLEOTIDE SEQUENCE [LARGE SCALE GENOMIC DNA]</scope>
    <source>
        <strain evidence="9 10">CGMCC 1.12802</strain>
    </source>
</reference>
<dbReference type="Gene3D" id="3.20.20.80">
    <property type="entry name" value="Glycosidases"/>
    <property type="match status" value="1"/>
</dbReference>
<evidence type="ECO:0000256" key="6">
    <source>
        <dbReference type="ARBA" id="ARBA00023277"/>
    </source>
</evidence>
<dbReference type="EC" id="3.2.1.55" evidence="4"/>
<dbReference type="Pfam" id="PF06964">
    <property type="entry name" value="Alpha-L-AF_C"/>
    <property type="match status" value="1"/>
</dbReference>
<sequence>MTSMITKNINPGKFFFTVGIALSMTVQAQTKSTITIDTNAKAPTINKHIYGHFAEHLGRGIYDGIFVGETSTIPNTKGVRNDIIKALKDLSIPNLRWPGGCFADTYHWKDGIGPKKERPTIVNRWWGGNTEDNSFGTHDFLDLAKEIGAEPYLAGNLGSGEVKELSDWVAYVNGDTKNPMSDLRKKNGQEKPWNVKYWGVGNEMWGCGGNMTPEFYANLYRQYSTFMTDWNNSDKLFRIASGANIDDYHWTEVMMRDIPRGLIEGVALHSYSFANWEKKGDAVDFSEDQYFATMKSALRMDELIQKHSAIMDKYDPEKKTALIVDEWGGWYEVEKGTNPGFLYQQNTMRDAMIAGVTLNIFNQHSDRVRMANLAQTVNVLQAVILTKGEKMLLTPTYHVMNLYKAHQDAKLIPLNIDSPNYSNKSETLKAVSASASEKNGVTTISLVNIDSKNAVETSIDLKNFKGKNFTAQILESNKINDHNTFDKPSLIAPKEFKNIKKEKDALKLTLPPFSVVVLTSK</sequence>
<evidence type="ECO:0000313" key="9">
    <source>
        <dbReference type="EMBL" id="TDX86868.1"/>
    </source>
</evidence>
<evidence type="ECO:0000256" key="5">
    <source>
        <dbReference type="ARBA" id="ARBA00022801"/>
    </source>
</evidence>
<dbReference type="GO" id="GO:0046556">
    <property type="term" value="F:alpha-L-arabinofuranosidase activity"/>
    <property type="evidence" value="ECO:0007669"/>
    <property type="project" value="UniProtKB-EC"/>
</dbReference>
<proteinExistence type="inferred from homology"/>
<evidence type="ECO:0000256" key="4">
    <source>
        <dbReference type="ARBA" id="ARBA00012670"/>
    </source>
</evidence>
<keyword evidence="5" id="KW-0378">Hydrolase</keyword>
<evidence type="ECO:0000256" key="2">
    <source>
        <dbReference type="ARBA" id="ARBA00007186"/>
    </source>
</evidence>
<evidence type="ECO:0000256" key="1">
    <source>
        <dbReference type="ARBA" id="ARBA00001462"/>
    </source>
</evidence>
<dbReference type="InterPro" id="IPR055235">
    <property type="entry name" value="ASD1_cat"/>
</dbReference>
<keyword evidence="10" id="KW-1185">Reference proteome</keyword>
<dbReference type="SUPFAM" id="SSF51445">
    <property type="entry name" value="(Trans)glycosidases"/>
    <property type="match status" value="1"/>
</dbReference>
<dbReference type="Pfam" id="PF22848">
    <property type="entry name" value="ASD1_dom"/>
    <property type="match status" value="1"/>
</dbReference>
<evidence type="ECO:0000256" key="7">
    <source>
        <dbReference type="ARBA" id="ARBA00023295"/>
    </source>
</evidence>
<dbReference type="Proteomes" id="UP000295313">
    <property type="component" value="Unassembled WGS sequence"/>
</dbReference>
<dbReference type="InterPro" id="IPR013780">
    <property type="entry name" value="Glyco_hydro_b"/>
</dbReference>
<name>A0A4R8I9U7_9FLAO</name>
<dbReference type="PANTHER" id="PTHR43576">
    <property type="entry name" value="ALPHA-L-ARABINOFURANOSIDASE C-RELATED"/>
    <property type="match status" value="1"/>
</dbReference>
<dbReference type="SMART" id="SM00813">
    <property type="entry name" value="Alpha-L-AF_C"/>
    <property type="match status" value="1"/>
</dbReference>
<dbReference type="RefSeq" id="WP_425459591.1">
    <property type="nucleotide sequence ID" value="NZ_SOEO01000001.1"/>
</dbReference>
<organism evidence="9 10">
    <name type="scientific">Epilithonimonas xixisoli</name>
    <dbReference type="NCBI Taxonomy" id="1476462"/>
    <lineage>
        <taxon>Bacteria</taxon>
        <taxon>Pseudomonadati</taxon>
        <taxon>Bacteroidota</taxon>
        <taxon>Flavobacteriia</taxon>
        <taxon>Flavobacteriales</taxon>
        <taxon>Weeksellaceae</taxon>
        <taxon>Chryseobacterium group</taxon>
        <taxon>Epilithonimonas</taxon>
    </lineage>
</organism>
<dbReference type="InterPro" id="IPR017853">
    <property type="entry name" value="GH"/>
</dbReference>
<dbReference type="Gene3D" id="2.60.40.1180">
    <property type="entry name" value="Golgi alpha-mannosidase II"/>
    <property type="match status" value="1"/>
</dbReference>
<comment type="caution">
    <text evidence="9">The sequence shown here is derived from an EMBL/GenBank/DDBJ whole genome shotgun (WGS) entry which is preliminary data.</text>
</comment>
<dbReference type="GO" id="GO:0000272">
    <property type="term" value="P:polysaccharide catabolic process"/>
    <property type="evidence" value="ECO:0007669"/>
    <property type="project" value="TreeGrafter"/>
</dbReference>
<comment type="subunit">
    <text evidence="3">Homohexamer; trimer of dimers.</text>
</comment>
<feature type="domain" description="Alpha-L-arabinofuranosidase C-terminal" evidence="8">
    <location>
        <begin position="325"/>
        <end position="514"/>
    </location>
</feature>
<keyword evidence="7" id="KW-0326">Glycosidase</keyword>
<evidence type="ECO:0000313" key="10">
    <source>
        <dbReference type="Proteomes" id="UP000295313"/>
    </source>
</evidence>
<dbReference type="PANTHER" id="PTHR43576:SF2">
    <property type="entry name" value="INTRACELLULAR EXO-ALPHA-L-ARABINOFURANOSIDASE 2"/>
    <property type="match status" value="1"/>
</dbReference>
<dbReference type="EMBL" id="SOEO01000001">
    <property type="protein sequence ID" value="TDX86868.1"/>
    <property type="molecule type" value="Genomic_DNA"/>
</dbReference>
<accession>A0A4R8I9U7</accession>
<keyword evidence="6" id="KW-0119">Carbohydrate metabolism</keyword>
<dbReference type="SUPFAM" id="SSF51011">
    <property type="entry name" value="Glycosyl hydrolase domain"/>
    <property type="match status" value="1"/>
</dbReference>
<gene>
    <name evidence="9" type="ORF">B0I22_1028</name>
</gene>